<proteinExistence type="inferred from homology"/>
<dbReference type="InterPro" id="IPR006504">
    <property type="entry name" value="Tscrpt_reg_Spx/MgsR"/>
</dbReference>
<name>A0A8J6QV91_9GAMM</name>
<dbReference type="PANTHER" id="PTHR30041">
    <property type="entry name" value="ARSENATE REDUCTASE"/>
    <property type="match status" value="1"/>
</dbReference>
<dbReference type="InterPro" id="IPR006660">
    <property type="entry name" value="Arsenate_reductase-like"/>
</dbReference>
<dbReference type="AlphaFoldDB" id="A0A8J6QV91"/>
<dbReference type="RefSeq" id="WP_191146262.1">
    <property type="nucleotide sequence ID" value="NZ_JACXAF010000030.1"/>
</dbReference>
<dbReference type="InterPro" id="IPR036249">
    <property type="entry name" value="Thioredoxin-like_sf"/>
</dbReference>
<evidence type="ECO:0000313" key="3">
    <source>
        <dbReference type="EMBL" id="MBD1391204.1"/>
    </source>
</evidence>
<evidence type="ECO:0000256" key="2">
    <source>
        <dbReference type="PROSITE-ProRule" id="PRU01282"/>
    </source>
</evidence>
<dbReference type="PANTHER" id="PTHR30041:SF8">
    <property type="entry name" value="PROTEIN YFFB"/>
    <property type="match status" value="1"/>
</dbReference>
<dbReference type="CDD" id="cd03035">
    <property type="entry name" value="ArsC_Yffb"/>
    <property type="match status" value="1"/>
</dbReference>
<dbReference type="NCBIfam" id="TIGR01617">
    <property type="entry name" value="arsC_related"/>
    <property type="match status" value="1"/>
</dbReference>
<sequence length="121" mass="13832">MSTHHATVYGISNCDTVRKARKWLEKNDIDFTFQDVREQPLEHAQLSAWAQQVGWEVLFNKRSTSYRALTDEQKQNLDESSALALILEQPTLMKRPVLVIAETLIVGFNDKLYSPLLAQGN</sequence>
<keyword evidence="4" id="KW-1185">Reference proteome</keyword>
<organism evidence="3 4">
    <name type="scientific">Neiella litorisoli</name>
    <dbReference type="NCBI Taxonomy" id="2771431"/>
    <lineage>
        <taxon>Bacteria</taxon>
        <taxon>Pseudomonadati</taxon>
        <taxon>Pseudomonadota</taxon>
        <taxon>Gammaproteobacteria</taxon>
        <taxon>Alteromonadales</taxon>
        <taxon>Echinimonadaceae</taxon>
        <taxon>Neiella</taxon>
    </lineage>
</organism>
<dbReference type="SUPFAM" id="SSF52833">
    <property type="entry name" value="Thioredoxin-like"/>
    <property type="match status" value="1"/>
</dbReference>
<reference evidence="3" key="1">
    <citation type="submission" date="2020-09" db="EMBL/GenBank/DDBJ databases">
        <title>A novel bacterium of genus Neiella, isolated from South China Sea.</title>
        <authorList>
            <person name="Huang H."/>
            <person name="Mo K."/>
            <person name="Hu Y."/>
        </authorList>
    </citation>
    <scope>NUCLEOTIDE SEQUENCE</scope>
    <source>
        <strain evidence="3">HB171785</strain>
    </source>
</reference>
<dbReference type="PROSITE" id="PS51353">
    <property type="entry name" value="ARSC"/>
    <property type="match status" value="1"/>
</dbReference>
<evidence type="ECO:0000313" key="4">
    <source>
        <dbReference type="Proteomes" id="UP000638014"/>
    </source>
</evidence>
<dbReference type="Proteomes" id="UP000638014">
    <property type="component" value="Unassembled WGS sequence"/>
</dbReference>
<gene>
    <name evidence="3" type="ORF">IC617_17395</name>
</gene>
<dbReference type="EMBL" id="JACXAF010000030">
    <property type="protein sequence ID" value="MBD1391204.1"/>
    <property type="molecule type" value="Genomic_DNA"/>
</dbReference>
<comment type="caution">
    <text evidence="3">The sequence shown here is derived from an EMBL/GenBank/DDBJ whole genome shotgun (WGS) entry which is preliminary data.</text>
</comment>
<evidence type="ECO:0000256" key="1">
    <source>
        <dbReference type="ARBA" id="ARBA00007198"/>
    </source>
</evidence>
<dbReference type="Pfam" id="PF03960">
    <property type="entry name" value="ArsC"/>
    <property type="match status" value="1"/>
</dbReference>
<comment type="similarity">
    <text evidence="1 2">Belongs to the ArsC family.</text>
</comment>
<protein>
    <submittedName>
        <fullName evidence="3">Arsenate reductase</fullName>
    </submittedName>
</protein>
<accession>A0A8J6QV91</accession>
<dbReference type="Gene3D" id="3.40.30.10">
    <property type="entry name" value="Glutaredoxin"/>
    <property type="match status" value="1"/>
</dbReference>